<evidence type="ECO:0000313" key="1">
    <source>
        <dbReference type="EMBL" id="AXX63459.1"/>
    </source>
</evidence>
<proteinExistence type="predicted"/>
<dbReference type="EMBL" id="CP019292">
    <property type="protein sequence ID" value="AXX63459.1"/>
    <property type="molecule type" value="Genomic_DNA"/>
</dbReference>
<accession>A0AAN1UFB8</accession>
<organism evidence="1 2">
    <name type="scientific">Vibrio vulnificus</name>
    <dbReference type="NCBI Taxonomy" id="672"/>
    <lineage>
        <taxon>Bacteria</taxon>
        <taxon>Pseudomonadati</taxon>
        <taxon>Pseudomonadota</taxon>
        <taxon>Gammaproteobacteria</taxon>
        <taxon>Vibrionales</taxon>
        <taxon>Vibrionaceae</taxon>
        <taxon>Vibrio</taxon>
    </lineage>
</organism>
<sequence length="247" mass="28547">MKSILNKIELTVLSEVRNSYGYLTNNVAQLMQNGTGEVVCEVEFLCFELEKLLVEGNPLSVMSRSASADSEFSTAFSWLSKHNTYDYRTNKLDLEFHDSVKSHLENSNKEIKRNVIFIKELKVKPRFLGKGFGEYLLKFFPEHYGKHFGLMVLQACPLQLCSHLSSSYQYRTLGMNPEKSREKLLQWYSSKGLIQIEEDHMDWMFCTTEDLNKIDANIGNVVTIDKRNVYELKTKKKEANRISSLAM</sequence>
<dbReference type="RefSeq" id="WP_045595216.1">
    <property type="nucleotide sequence ID" value="NZ_CP019292.1"/>
</dbReference>
<dbReference type="Proteomes" id="UP000263418">
    <property type="component" value="Chromosome 3"/>
</dbReference>
<name>A0AAN1UFB8_VIBVL</name>
<dbReference type="AlphaFoldDB" id="A0AAN1UFB8"/>
<reference evidence="1 2" key="1">
    <citation type="submission" date="2017-03" db="EMBL/GenBank/DDBJ databases">
        <title>Complete Genome Sequence of Vibrio vulnificus FORC_053.</title>
        <authorList>
            <consortium name="Food-borne Pathogen Omics Research Center"/>
            <person name="Chung H.Y."/>
            <person name="Na E.J."/>
            <person name="Song J.S."/>
            <person name="Kim H."/>
            <person name="Lee J.-H."/>
            <person name="Ryu S."/>
            <person name="Choi S.H."/>
        </authorList>
    </citation>
    <scope>NUCLEOTIDE SEQUENCE [LARGE SCALE GENOMIC DNA]</scope>
    <source>
        <strain evidence="1 2">FORC_053</strain>
    </source>
</reference>
<gene>
    <name evidence="1" type="ORF">FORC53_5120</name>
</gene>
<protein>
    <recommendedName>
        <fullName evidence="3">N-acetyltransferase domain-containing protein</fullName>
    </recommendedName>
</protein>
<evidence type="ECO:0000313" key="2">
    <source>
        <dbReference type="Proteomes" id="UP000263418"/>
    </source>
</evidence>
<evidence type="ECO:0008006" key="3">
    <source>
        <dbReference type="Google" id="ProtNLM"/>
    </source>
</evidence>